<comment type="similarity">
    <text evidence="3">Belongs to the FKBP-type PPIase family. Tig subfamily.</text>
</comment>
<dbReference type="Pfam" id="PF05697">
    <property type="entry name" value="Trigger_N"/>
    <property type="match status" value="1"/>
</dbReference>
<keyword evidence="6" id="KW-0697">Rotamase</keyword>
<dbReference type="GO" id="GO:0015031">
    <property type="term" value="P:protein transport"/>
    <property type="evidence" value="ECO:0007669"/>
    <property type="project" value="InterPro"/>
</dbReference>
<dbReference type="GO" id="GO:0043335">
    <property type="term" value="P:protein unfolding"/>
    <property type="evidence" value="ECO:0007669"/>
    <property type="project" value="TreeGrafter"/>
</dbReference>
<evidence type="ECO:0000256" key="1">
    <source>
        <dbReference type="ARBA" id="ARBA00000971"/>
    </source>
</evidence>
<comment type="caution">
    <text evidence="12">The sequence shown here is derived from an EMBL/GenBank/DDBJ whole genome shotgun (WGS) entry which is preliminary data.</text>
</comment>
<protein>
    <recommendedName>
        <fullName evidence="5">Trigger factor</fullName>
        <ecNumber evidence="4">5.2.1.8</ecNumber>
    </recommendedName>
    <alternativeName>
        <fullName evidence="9">PPIase</fullName>
    </alternativeName>
</protein>
<dbReference type="Proteomes" id="UP000176377">
    <property type="component" value="Unassembled WGS sequence"/>
</dbReference>
<feature type="domain" description="Trigger factor C-terminal" evidence="11">
    <location>
        <begin position="204"/>
        <end position="332"/>
    </location>
</feature>
<evidence type="ECO:0000313" key="12">
    <source>
        <dbReference type="EMBL" id="OGG58507.1"/>
    </source>
</evidence>
<organism evidence="12 13">
    <name type="scientific">Candidatus Kaiserbacteria bacterium RIFCSPHIGHO2_01_FULL_56_24</name>
    <dbReference type="NCBI Taxonomy" id="1798487"/>
    <lineage>
        <taxon>Bacteria</taxon>
        <taxon>Candidatus Kaiseribacteriota</taxon>
    </lineage>
</organism>
<proteinExistence type="inferred from homology"/>
<evidence type="ECO:0000313" key="13">
    <source>
        <dbReference type="Proteomes" id="UP000176377"/>
    </source>
</evidence>
<comment type="catalytic activity">
    <reaction evidence="1">
        <text>[protein]-peptidylproline (omega=180) = [protein]-peptidylproline (omega=0)</text>
        <dbReference type="Rhea" id="RHEA:16237"/>
        <dbReference type="Rhea" id="RHEA-COMP:10747"/>
        <dbReference type="Rhea" id="RHEA-COMP:10748"/>
        <dbReference type="ChEBI" id="CHEBI:83833"/>
        <dbReference type="ChEBI" id="CHEBI:83834"/>
        <dbReference type="EC" id="5.2.1.8"/>
    </reaction>
</comment>
<dbReference type="Gene3D" id="3.30.70.1050">
    <property type="entry name" value="Trigger factor ribosome-binding domain"/>
    <property type="match status" value="1"/>
</dbReference>
<dbReference type="PANTHER" id="PTHR30560:SF3">
    <property type="entry name" value="TRIGGER FACTOR-LIKE PROTEIN TIG, CHLOROPLASTIC"/>
    <property type="match status" value="1"/>
</dbReference>
<gene>
    <name evidence="12" type="ORF">A2765_02120</name>
</gene>
<dbReference type="GO" id="GO:0003755">
    <property type="term" value="F:peptidyl-prolyl cis-trans isomerase activity"/>
    <property type="evidence" value="ECO:0007669"/>
    <property type="project" value="UniProtKB-KW"/>
</dbReference>
<dbReference type="InterPro" id="IPR027304">
    <property type="entry name" value="Trigger_fact/SurA_dom_sf"/>
</dbReference>
<name>A0A1F6DB07_9BACT</name>
<evidence type="ECO:0000256" key="9">
    <source>
        <dbReference type="ARBA" id="ARBA00029986"/>
    </source>
</evidence>
<evidence type="ECO:0000256" key="6">
    <source>
        <dbReference type="ARBA" id="ARBA00023110"/>
    </source>
</evidence>
<evidence type="ECO:0000259" key="10">
    <source>
        <dbReference type="Pfam" id="PF05697"/>
    </source>
</evidence>
<reference evidence="12 13" key="1">
    <citation type="journal article" date="2016" name="Nat. Commun.">
        <title>Thousands of microbial genomes shed light on interconnected biogeochemical processes in an aquifer system.</title>
        <authorList>
            <person name="Anantharaman K."/>
            <person name="Brown C.T."/>
            <person name="Hug L.A."/>
            <person name="Sharon I."/>
            <person name="Castelle C.J."/>
            <person name="Probst A.J."/>
            <person name="Thomas B.C."/>
            <person name="Singh A."/>
            <person name="Wilkins M.J."/>
            <person name="Karaoz U."/>
            <person name="Brodie E.L."/>
            <person name="Williams K.H."/>
            <person name="Hubbard S.S."/>
            <person name="Banfield J.F."/>
        </authorList>
    </citation>
    <scope>NUCLEOTIDE SEQUENCE [LARGE SCALE GENOMIC DNA]</scope>
</reference>
<evidence type="ECO:0000256" key="2">
    <source>
        <dbReference type="ARBA" id="ARBA00004496"/>
    </source>
</evidence>
<keyword evidence="8" id="KW-0413">Isomerase</keyword>
<evidence type="ECO:0000256" key="7">
    <source>
        <dbReference type="ARBA" id="ARBA00023186"/>
    </source>
</evidence>
<dbReference type="GO" id="GO:0005737">
    <property type="term" value="C:cytoplasm"/>
    <property type="evidence" value="ECO:0007669"/>
    <property type="project" value="UniProtKB-SubCell"/>
</dbReference>
<dbReference type="AlphaFoldDB" id="A0A1F6DB07"/>
<evidence type="ECO:0000259" key="11">
    <source>
        <dbReference type="Pfam" id="PF05698"/>
    </source>
</evidence>
<dbReference type="InterPro" id="IPR037041">
    <property type="entry name" value="Trigger_fac_C_sf"/>
</dbReference>
<dbReference type="GO" id="GO:0043022">
    <property type="term" value="F:ribosome binding"/>
    <property type="evidence" value="ECO:0007669"/>
    <property type="project" value="TreeGrafter"/>
</dbReference>
<accession>A0A1F6DB07</accession>
<feature type="domain" description="Trigger factor ribosome-binding bacterial" evidence="10">
    <location>
        <begin position="13"/>
        <end position="155"/>
    </location>
</feature>
<dbReference type="SUPFAM" id="SSF102735">
    <property type="entry name" value="Trigger factor ribosome-binding domain"/>
    <property type="match status" value="1"/>
</dbReference>
<evidence type="ECO:0000256" key="5">
    <source>
        <dbReference type="ARBA" id="ARBA00016902"/>
    </source>
</evidence>
<dbReference type="Pfam" id="PF05698">
    <property type="entry name" value="Trigger_C"/>
    <property type="match status" value="1"/>
</dbReference>
<dbReference type="InterPro" id="IPR036611">
    <property type="entry name" value="Trigger_fac_ribosome-bd_sf"/>
</dbReference>
<dbReference type="GO" id="GO:0051083">
    <property type="term" value="P:'de novo' cotranslational protein folding"/>
    <property type="evidence" value="ECO:0007669"/>
    <property type="project" value="TreeGrafter"/>
</dbReference>
<evidence type="ECO:0000256" key="3">
    <source>
        <dbReference type="ARBA" id="ARBA00005464"/>
    </source>
</evidence>
<dbReference type="EC" id="5.2.1.8" evidence="4"/>
<evidence type="ECO:0000256" key="4">
    <source>
        <dbReference type="ARBA" id="ARBA00013194"/>
    </source>
</evidence>
<dbReference type="InterPro" id="IPR008880">
    <property type="entry name" value="Trigger_fac_C"/>
</dbReference>
<dbReference type="Gene3D" id="1.10.3120.10">
    <property type="entry name" value="Trigger factor, C-terminal domain"/>
    <property type="match status" value="1"/>
</dbReference>
<dbReference type="GO" id="GO:0044183">
    <property type="term" value="F:protein folding chaperone"/>
    <property type="evidence" value="ECO:0007669"/>
    <property type="project" value="TreeGrafter"/>
</dbReference>
<dbReference type="SUPFAM" id="SSF109998">
    <property type="entry name" value="Triger factor/SurA peptide-binding domain-like"/>
    <property type="match status" value="1"/>
</dbReference>
<dbReference type="EMBL" id="MFLA01000032">
    <property type="protein sequence ID" value="OGG58507.1"/>
    <property type="molecule type" value="Genomic_DNA"/>
</dbReference>
<keyword evidence="7" id="KW-0143">Chaperone</keyword>
<evidence type="ECO:0000256" key="8">
    <source>
        <dbReference type="ARBA" id="ARBA00023235"/>
    </source>
</evidence>
<dbReference type="InterPro" id="IPR008881">
    <property type="entry name" value="Trigger_fac_ribosome-bd_bac"/>
</dbReference>
<comment type="subcellular location">
    <subcellularLocation>
        <location evidence="2">Cytoplasm</location>
    </subcellularLocation>
</comment>
<dbReference type="InterPro" id="IPR005215">
    <property type="entry name" value="Trig_fac"/>
</dbReference>
<sequence length="356" mass="41015">MSKKPTVTRDEKRWEIELKGEIAADSLEGHRKHVIAELKKDAHLQGFRPGKAPEEQVVKTVGEAEILRRTIEHAVHHELPEMLAAENAPIVAAPQVTVESAPKGFPATEPIIFTARAPLAPEVKLPDYVRIAKKHNEGKKEVTVTDEEHADTLNHLKRERARITKVELGVTPQEAAEQAQKMEVKDLPELDEEFVKSVGYENTEKFTEAVRSNIKSEKERQEVEKRRAAMLDELIKEAKIHYPEILKEYELDDLEGRMKEDIERTGLTMEKYLAETKKTREEIRKGWEEAADNRAKMRLVLAEIARKENVDVEPERFERELKHAKEHYPQANDESLRAHITHALRNEAVITWLERQ</sequence>
<dbReference type="PANTHER" id="PTHR30560">
    <property type="entry name" value="TRIGGER FACTOR CHAPERONE AND PEPTIDYL-PROLYL CIS/TRANS ISOMERASE"/>
    <property type="match status" value="1"/>
</dbReference>